<evidence type="ECO:0000256" key="3">
    <source>
        <dbReference type="PROSITE-ProRule" id="PRU01106"/>
    </source>
</evidence>
<evidence type="ECO:0000313" key="5">
    <source>
        <dbReference type="EMBL" id="REE04424.1"/>
    </source>
</evidence>
<dbReference type="PANTHER" id="PTHR11049">
    <property type="entry name" value="ACYL COENZYME A THIOESTER HYDROLASE"/>
    <property type="match status" value="1"/>
</dbReference>
<dbReference type="InterPro" id="IPR040170">
    <property type="entry name" value="Cytosol_ACT"/>
</dbReference>
<dbReference type="GO" id="GO:0005829">
    <property type="term" value="C:cytosol"/>
    <property type="evidence" value="ECO:0007669"/>
    <property type="project" value="TreeGrafter"/>
</dbReference>
<comment type="similarity">
    <text evidence="1">Belongs to the acyl coenzyme A hydrolase family.</text>
</comment>
<dbReference type="Proteomes" id="UP000256727">
    <property type="component" value="Unassembled WGS sequence"/>
</dbReference>
<evidence type="ECO:0000256" key="1">
    <source>
        <dbReference type="ARBA" id="ARBA00010458"/>
    </source>
</evidence>
<protein>
    <submittedName>
        <fullName evidence="5">Acyl-CoA hydrolase</fullName>
    </submittedName>
</protein>
<dbReference type="Pfam" id="PF03061">
    <property type="entry name" value="4HBT"/>
    <property type="match status" value="2"/>
</dbReference>
<comment type="caution">
    <text evidence="5">The sequence shown here is derived from an EMBL/GenBank/DDBJ whole genome shotgun (WGS) entry which is preliminary data.</text>
</comment>
<dbReference type="PANTHER" id="PTHR11049:SF16">
    <property type="entry name" value="PROTEIN VDLD"/>
    <property type="match status" value="1"/>
</dbReference>
<reference evidence="5 6" key="1">
    <citation type="submission" date="2018-07" db="EMBL/GenBank/DDBJ databases">
        <title>Sequencing the genomes of 1000 actinobacteria strains.</title>
        <authorList>
            <person name="Klenk H.-P."/>
        </authorList>
    </citation>
    <scope>NUCLEOTIDE SEQUENCE [LARGE SCALE GENOMIC DNA]</scope>
    <source>
        <strain evidence="5 6">DSM 14442</strain>
    </source>
</reference>
<keyword evidence="2 3" id="KW-0378">Hydrolase</keyword>
<evidence type="ECO:0000259" key="4">
    <source>
        <dbReference type="PROSITE" id="PS51770"/>
    </source>
</evidence>
<accession>A0A3D9LFH6</accession>
<name>A0A3D9LFH6_9MICC</name>
<proteinExistence type="inferred from homology"/>
<gene>
    <name evidence="5" type="ORF">C8E99_2259</name>
</gene>
<evidence type="ECO:0000256" key="2">
    <source>
        <dbReference type="ARBA" id="ARBA00022801"/>
    </source>
</evidence>
<dbReference type="InterPro" id="IPR033120">
    <property type="entry name" value="HOTDOG_ACOT"/>
</dbReference>
<dbReference type="EMBL" id="QREH01000001">
    <property type="protein sequence ID" value="REE04424.1"/>
    <property type="molecule type" value="Genomic_DNA"/>
</dbReference>
<dbReference type="CDD" id="cd03442">
    <property type="entry name" value="BFIT_BACH"/>
    <property type="match status" value="2"/>
</dbReference>
<keyword evidence="6" id="KW-1185">Reference proteome</keyword>
<dbReference type="GO" id="GO:0052816">
    <property type="term" value="F:long-chain fatty acyl-CoA hydrolase activity"/>
    <property type="evidence" value="ECO:0007669"/>
    <property type="project" value="TreeGrafter"/>
</dbReference>
<evidence type="ECO:0000313" key="6">
    <source>
        <dbReference type="Proteomes" id="UP000256727"/>
    </source>
</evidence>
<dbReference type="SUPFAM" id="SSF54637">
    <property type="entry name" value="Thioesterase/thiol ester dehydrase-isomerase"/>
    <property type="match status" value="2"/>
</dbReference>
<dbReference type="InterPro" id="IPR006683">
    <property type="entry name" value="Thioestr_dom"/>
</dbReference>
<feature type="domain" description="HotDog ACOT-type" evidence="4">
    <location>
        <begin position="177"/>
        <end position="289"/>
    </location>
</feature>
<dbReference type="Gene3D" id="3.10.129.10">
    <property type="entry name" value="Hotdog Thioesterase"/>
    <property type="match status" value="2"/>
</dbReference>
<feature type="domain" description="HotDog ACOT-type" evidence="4">
    <location>
        <begin position="14"/>
        <end position="129"/>
    </location>
</feature>
<dbReference type="AlphaFoldDB" id="A0A3D9LFH6"/>
<dbReference type="PROSITE" id="PS51770">
    <property type="entry name" value="HOTDOG_ACOT"/>
    <property type="match status" value="2"/>
</dbReference>
<dbReference type="InterPro" id="IPR029069">
    <property type="entry name" value="HotDog_dom_sf"/>
</dbReference>
<sequence>MNVVSVTGASFGGMPTHSSVALQFRAEAYDHPDGSVDAGTVMTWIDKTAYASAASWSGTNVVSSYVGNMHFGNPVPVETRVVVQSRVVHTGRTSVHVQTRVVLPEIKDADGKSTVCTECVMVYVAVDAQGNSIPVRPWEPDTPEELERERLAKLRGTVRREVEEAMIEAPPPAGELTSESVIMRFLAHTREVYPGEKVQGGTVMRWIDEAANVCASRWSGVPVVAVFAGGVRFYQPVRVGDLVELEARLVHTGPRSMHLSVRARAGDRREREPMLIAHGLTVMVSAGADGKALPVKQWTAVSEQDQVLERRALELVGLRNKAAHEWAGG</sequence>
<dbReference type="GO" id="GO:0006637">
    <property type="term" value="P:acyl-CoA metabolic process"/>
    <property type="evidence" value="ECO:0007669"/>
    <property type="project" value="TreeGrafter"/>
</dbReference>
<organism evidence="5 6">
    <name type="scientific">Citricoccus muralis</name>
    <dbReference type="NCBI Taxonomy" id="169134"/>
    <lineage>
        <taxon>Bacteria</taxon>
        <taxon>Bacillati</taxon>
        <taxon>Actinomycetota</taxon>
        <taxon>Actinomycetes</taxon>
        <taxon>Micrococcales</taxon>
        <taxon>Micrococcaceae</taxon>
        <taxon>Citricoccus</taxon>
    </lineage>
</organism>